<reference evidence="3 4" key="1">
    <citation type="submission" date="2019-03" db="EMBL/GenBank/DDBJ databases">
        <authorList>
            <person name="Gaulin E."/>
            <person name="Dumas B."/>
        </authorList>
    </citation>
    <scope>NUCLEOTIDE SEQUENCE [LARGE SCALE GENOMIC DNA]</scope>
    <source>
        <strain evidence="3">CBS 568.67</strain>
    </source>
</reference>
<sequence length="356" mass="39735">MKTATAILLATSALTAATSNATQDPGLLPDVPQPESLMDAFVAEDDGCNGYVKYCNKRLSQVLWMGAHNSLTDVGFALQRNQYVDGPRLLDAGVRYLDIDTCAYAKGGKRVAPYVCHGTQKLITQWYQPTQDGLELIKTWMDANPREVIMLNFGDINDFMAMDSNNKATSTAQLRGELVPVLRDVFEDMVVLRGDAMDAEVQADTATLQDLIDANRRVIVNIGKNHSTSSLYWGQNDVVCNDAWYPKALKVDPLHFNYDWKAAYAYIDANMRVPCAKKPQTINKLEFEFHTPLVSIIDSTHLGQALDAYLGGLEASNKGTIQAPFFPFNMILTDHSDKWSSYYPKWHATHLNKLQN</sequence>
<keyword evidence="4" id="KW-1185">Reference proteome</keyword>
<dbReference type="EMBL" id="CAADRA010005149">
    <property type="protein sequence ID" value="VFT86013.1"/>
    <property type="molecule type" value="Genomic_DNA"/>
</dbReference>
<evidence type="ECO:0000313" key="4">
    <source>
        <dbReference type="Proteomes" id="UP000332933"/>
    </source>
</evidence>
<dbReference type="Gene3D" id="3.20.20.190">
    <property type="entry name" value="Phosphatidylinositol (PI) phosphodiesterase"/>
    <property type="match status" value="1"/>
</dbReference>
<dbReference type="InterPro" id="IPR017946">
    <property type="entry name" value="PLC-like_Pdiesterase_TIM-brl"/>
</dbReference>
<accession>A0A485KMF7</accession>
<dbReference type="Proteomes" id="UP000332933">
    <property type="component" value="Unassembled WGS sequence"/>
</dbReference>
<dbReference type="InterPro" id="IPR051057">
    <property type="entry name" value="PI-PLC_domain"/>
</dbReference>
<dbReference type="EMBL" id="VJMH01005128">
    <property type="protein sequence ID" value="KAF0700316.1"/>
    <property type="molecule type" value="Genomic_DNA"/>
</dbReference>
<dbReference type="GO" id="GO:0006629">
    <property type="term" value="P:lipid metabolic process"/>
    <property type="evidence" value="ECO:0007669"/>
    <property type="project" value="InterPro"/>
</dbReference>
<protein>
    <submittedName>
        <fullName evidence="3">Aste57867_9129 protein</fullName>
    </submittedName>
</protein>
<keyword evidence="1" id="KW-0732">Signal</keyword>
<dbReference type="PANTHER" id="PTHR13593">
    <property type="match status" value="1"/>
</dbReference>
<dbReference type="SUPFAM" id="SSF51695">
    <property type="entry name" value="PLC-like phosphodiesterases"/>
    <property type="match status" value="1"/>
</dbReference>
<dbReference type="GO" id="GO:0008081">
    <property type="term" value="F:phosphoric diester hydrolase activity"/>
    <property type="evidence" value="ECO:0007669"/>
    <property type="project" value="InterPro"/>
</dbReference>
<feature type="signal peptide" evidence="1">
    <location>
        <begin position="1"/>
        <end position="21"/>
    </location>
</feature>
<dbReference type="Pfam" id="PF26146">
    <property type="entry name" value="PI-PLC_X"/>
    <property type="match status" value="1"/>
</dbReference>
<gene>
    <name evidence="3" type="primary">Aste57867_9129</name>
    <name evidence="2" type="ORF">As57867_009093</name>
    <name evidence="3" type="ORF">ASTE57867_9129</name>
</gene>
<evidence type="ECO:0000313" key="2">
    <source>
        <dbReference type="EMBL" id="KAF0700316.1"/>
    </source>
</evidence>
<evidence type="ECO:0000256" key="1">
    <source>
        <dbReference type="SAM" id="SignalP"/>
    </source>
</evidence>
<name>A0A485KMF7_9STRA</name>
<dbReference type="PANTHER" id="PTHR13593:SF140">
    <property type="entry name" value="PLC-LIKE PHOSPHODIESTERASE"/>
    <property type="match status" value="1"/>
</dbReference>
<evidence type="ECO:0000313" key="3">
    <source>
        <dbReference type="EMBL" id="VFT86013.1"/>
    </source>
</evidence>
<dbReference type="AlphaFoldDB" id="A0A485KMF7"/>
<organism evidence="3 4">
    <name type="scientific">Aphanomyces stellatus</name>
    <dbReference type="NCBI Taxonomy" id="120398"/>
    <lineage>
        <taxon>Eukaryota</taxon>
        <taxon>Sar</taxon>
        <taxon>Stramenopiles</taxon>
        <taxon>Oomycota</taxon>
        <taxon>Saprolegniomycetes</taxon>
        <taxon>Saprolegniales</taxon>
        <taxon>Verrucalvaceae</taxon>
        <taxon>Aphanomyces</taxon>
    </lineage>
</organism>
<dbReference type="OrthoDB" id="66573at2759"/>
<feature type="chain" id="PRO_5036116114" evidence="1">
    <location>
        <begin position="22"/>
        <end position="356"/>
    </location>
</feature>
<reference evidence="2" key="2">
    <citation type="submission" date="2019-06" db="EMBL/GenBank/DDBJ databases">
        <title>Genomics analysis of Aphanomyces spp. identifies a new class of oomycete effector associated with host adaptation.</title>
        <authorList>
            <person name="Gaulin E."/>
        </authorList>
    </citation>
    <scope>NUCLEOTIDE SEQUENCE</scope>
    <source>
        <strain evidence="2">CBS 578.67</strain>
    </source>
</reference>
<dbReference type="PROSITE" id="PS50007">
    <property type="entry name" value="PIPLC_X_DOMAIN"/>
    <property type="match status" value="1"/>
</dbReference>
<proteinExistence type="predicted"/>